<dbReference type="InterPro" id="IPR050301">
    <property type="entry name" value="NTE"/>
</dbReference>
<dbReference type="Proteomes" id="UP000305398">
    <property type="component" value="Chromosome"/>
</dbReference>
<evidence type="ECO:0000256" key="1">
    <source>
        <dbReference type="ARBA" id="ARBA00022801"/>
    </source>
</evidence>
<feature type="active site" description="Proton acceptor" evidence="4">
    <location>
        <position position="211"/>
    </location>
</feature>
<feature type="short sequence motif" description="GXSXG" evidence="4">
    <location>
        <begin position="59"/>
        <end position="63"/>
    </location>
</feature>
<feature type="short sequence motif" description="GXGXXG" evidence="4">
    <location>
        <begin position="32"/>
        <end position="37"/>
    </location>
</feature>
<evidence type="ECO:0000256" key="3">
    <source>
        <dbReference type="ARBA" id="ARBA00023098"/>
    </source>
</evidence>
<dbReference type="InterPro" id="IPR002641">
    <property type="entry name" value="PNPLA_dom"/>
</dbReference>
<dbReference type="CDD" id="cd07205">
    <property type="entry name" value="Pat_PNPLA6_PNPLA7_NTE1_like"/>
    <property type="match status" value="1"/>
</dbReference>
<keyword evidence="7" id="KW-1185">Reference proteome</keyword>
<evidence type="ECO:0000313" key="6">
    <source>
        <dbReference type="EMBL" id="QDA60301.1"/>
    </source>
</evidence>
<sequence>MRKLYRWLPLFLLVLLVQGPVRAQRVGVVLSGGGAKGLAHVGVLKVLEKNHIPIDYIIGTSMGSVVGAMYAAGYSPTEIEKIVADPQFQYWVSGKQLEDKAFNYLSADPSPGSLHVGVAIDSAFRTRVTPNLVNDVNLNFVLAKLLAPSAAVADYNFDQLFVPFRCLAAEVFTRKQVIQREGSLADAVRNSMAVPLVFRPIRNPDGRYLFDGGIYNNFPTDVMRAEFKPDIIIGVNVGDVAYKQYPFKKDDELLASTLVFLGANVADTTAVGPNGIFIQPDLEGFGATDFDKVRELIERGTKSAQDKLPLMLSRIQRRSDTVELAQRRSEFQNRAPKPVFKSVTVQGLKANQNAYVRRFFQREGRSYTIDDIEEGYYRLAADDFFRNIYPRIRYDKAQEGYNFSLDARQNNNLSAEIGFLLSTRPIDNIYVGLEYRFLKSLLYSTAVNVSLGRFYNAGQGRFRMSVPAKLPYYIEPSITYNNWSYQRTGGLLGRDVQNTLIEQSDLSAGVQLGISPNFRSRVTLEGAYFGNQDNYANRKEVSSSDILDRTSFRGVTSSLRFTRNSLNRKQYPTAGRRALISVRGVRGTESYRPGSTSVLTDKRTQDHQWLQFSGTYENYYPLKDKKSNWGYFGEIMVSTQGRFVNYRSSLTTSPSFTPLVDSRTLFLDNYRSARYVAAGLRYSRSILGKIEWRTEAFTHLRYQPVEASDDPLNQRGILKHGFDRPRLTTSTGFIYQLNPIGPLAVHLIHYDDSSRRWAVFAHIGYLLFHAKSLE</sequence>
<gene>
    <name evidence="6" type="ORF">FHG12_09350</name>
</gene>
<accession>A0A5B7ZYM0</accession>
<dbReference type="InterPro" id="IPR016035">
    <property type="entry name" value="Acyl_Trfase/lysoPLipase"/>
</dbReference>
<keyword evidence="2 4" id="KW-0442">Lipid degradation</keyword>
<proteinExistence type="predicted"/>
<reference evidence="6 7" key="1">
    <citation type="submission" date="2019-06" db="EMBL/GenBank/DDBJ databases">
        <authorList>
            <person name="Srinivasan S."/>
        </authorList>
    </citation>
    <scope>NUCLEOTIDE SEQUENCE [LARGE SCALE GENOMIC DNA]</scope>
    <source>
        <strain evidence="6 7">17J68-5</strain>
    </source>
</reference>
<dbReference type="AlphaFoldDB" id="A0A5B7ZYM0"/>
<dbReference type="Pfam" id="PF01734">
    <property type="entry name" value="Patatin"/>
    <property type="match status" value="1"/>
</dbReference>
<dbReference type="SUPFAM" id="SSF52151">
    <property type="entry name" value="FabD/lysophospholipase-like"/>
    <property type="match status" value="1"/>
</dbReference>
<dbReference type="Gene3D" id="3.40.1090.10">
    <property type="entry name" value="Cytosolic phospholipase A2 catalytic domain"/>
    <property type="match status" value="2"/>
</dbReference>
<dbReference type="GO" id="GO:0016042">
    <property type="term" value="P:lipid catabolic process"/>
    <property type="evidence" value="ECO:0007669"/>
    <property type="project" value="UniProtKB-UniRule"/>
</dbReference>
<name>A0A5B7ZYM0_9BACT</name>
<evidence type="ECO:0000259" key="5">
    <source>
        <dbReference type="PROSITE" id="PS51635"/>
    </source>
</evidence>
<dbReference type="OrthoDB" id="9770965at2"/>
<organism evidence="6 7">
    <name type="scientific">Hymenobacter jejuensis</name>
    <dbReference type="NCBI Taxonomy" id="2502781"/>
    <lineage>
        <taxon>Bacteria</taxon>
        <taxon>Pseudomonadati</taxon>
        <taxon>Bacteroidota</taxon>
        <taxon>Cytophagia</taxon>
        <taxon>Cytophagales</taxon>
        <taxon>Hymenobacteraceae</taxon>
        <taxon>Hymenobacter</taxon>
    </lineage>
</organism>
<dbReference type="RefSeq" id="WP_139515479.1">
    <property type="nucleotide sequence ID" value="NZ_CP040896.1"/>
</dbReference>
<keyword evidence="1 4" id="KW-0378">Hydrolase</keyword>
<dbReference type="PANTHER" id="PTHR14226">
    <property type="entry name" value="NEUROPATHY TARGET ESTERASE/SWISS CHEESE D.MELANOGASTER"/>
    <property type="match status" value="1"/>
</dbReference>
<feature type="short sequence motif" description="DGA/G" evidence="4">
    <location>
        <begin position="211"/>
        <end position="213"/>
    </location>
</feature>
<feature type="domain" description="PNPLA" evidence="5">
    <location>
        <begin position="28"/>
        <end position="224"/>
    </location>
</feature>
<feature type="active site" description="Nucleophile" evidence="4">
    <location>
        <position position="61"/>
    </location>
</feature>
<dbReference type="PANTHER" id="PTHR14226:SF29">
    <property type="entry name" value="NEUROPATHY TARGET ESTERASE SWS"/>
    <property type="match status" value="1"/>
</dbReference>
<evidence type="ECO:0000256" key="4">
    <source>
        <dbReference type="PROSITE-ProRule" id="PRU01161"/>
    </source>
</evidence>
<dbReference type="EMBL" id="CP040896">
    <property type="protein sequence ID" value="QDA60301.1"/>
    <property type="molecule type" value="Genomic_DNA"/>
</dbReference>
<keyword evidence="3 4" id="KW-0443">Lipid metabolism</keyword>
<protein>
    <submittedName>
        <fullName evidence="6">Patatin-like phospholipase family protein</fullName>
    </submittedName>
</protein>
<dbReference type="KEGG" id="hyj:FHG12_09350"/>
<evidence type="ECO:0000256" key="2">
    <source>
        <dbReference type="ARBA" id="ARBA00022963"/>
    </source>
</evidence>
<dbReference type="GO" id="GO:0016787">
    <property type="term" value="F:hydrolase activity"/>
    <property type="evidence" value="ECO:0007669"/>
    <property type="project" value="UniProtKB-UniRule"/>
</dbReference>
<evidence type="ECO:0000313" key="7">
    <source>
        <dbReference type="Proteomes" id="UP000305398"/>
    </source>
</evidence>
<dbReference type="PROSITE" id="PS51635">
    <property type="entry name" value="PNPLA"/>
    <property type="match status" value="1"/>
</dbReference>